<accession>A0A0A7HCT9</accession>
<reference evidence="2 3" key="1">
    <citation type="submission" date="2014-10" db="EMBL/GenBank/DDBJ databases">
        <title>VR bacteriophages - a small but diverse group of low-temperature viruses.</title>
        <authorList>
            <person name="Kaliniene L."/>
            <person name="Meskys R."/>
            <person name="Simoliunas E."/>
            <person name="Zajanckauskaite A."/>
            <person name="Truncaite L."/>
        </authorList>
    </citation>
    <scope>NUCLEOTIDE SEQUENCE [LARGE SCALE GENOMIC DNA]</scope>
</reference>
<proteinExistence type="predicted"/>
<name>A0A0A7HCT9_9CAUD</name>
<dbReference type="EMBL" id="KP007360">
    <property type="protein sequence ID" value="AIZ02116.1"/>
    <property type="molecule type" value="Genomic_DNA"/>
</dbReference>
<organism evidence="2 3">
    <name type="scientific">Escherichia phage vB_EcoM_VR20</name>
    <dbReference type="NCBI Taxonomy" id="1567027"/>
    <lineage>
        <taxon>Viruses</taxon>
        <taxon>Duplodnaviria</taxon>
        <taxon>Heunggongvirae</taxon>
        <taxon>Uroviricota</taxon>
        <taxon>Caudoviricetes</taxon>
        <taxon>Pantevenvirales</taxon>
        <taxon>Straboviridae</taxon>
        <taxon>Tevenvirinae</taxon>
        <taxon>Gaprivervirus</taxon>
        <taxon>Gaprivervirus vr20</taxon>
    </lineage>
</organism>
<gene>
    <name evidence="2" type="ORF">VR20_058</name>
</gene>
<dbReference type="GO" id="GO:0016787">
    <property type="term" value="F:hydrolase activity"/>
    <property type="evidence" value="ECO:0007669"/>
    <property type="project" value="InterPro"/>
</dbReference>
<feature type="domain" description="Calcineurin-like phosphoesterase" evidence="1">
    <location>
        <begin position="1"/>
        <end position="187"/>
    </location>
</feature>
<dbReference type="RefSeq" id="YP_009207237.1">
    <property type="nucleotide sequence ID" value="NC_028894.1"/>
</dbReference>
<dbReference type="InterPro" id="IPR004843">
    <property type="entry name" value="Calcineurin-like_PHP"/>
</dbReference>
<dbReference type="Proteomes" id="UP000030716">
    <property type="component" value="Segment"/>
</dbReference>
<dbReference type="OrthoDB" id="3083at10239"/>
<dbReference type="InterPro" id="IPR050535">
    <property type="entry name" value="DNA_Repair-Maintenance_Comp"/>
</dbReference>
<keyword evidence="3" id="KW-1185">Reference proteome</keyword>
<evidence type="ECO:0000259" key="1">
    <source>
        <dbReference type="Pfam" id="PF00149"/>
    </source>
</evidence>
<dbReference type="Pfam" id="PF00149">
    <property type="entry name" value="Metallophos"/>
    <property type="match status" value="1"/>
</dbReference>
<evidence type="ECO:0000313" key="2">
    <source>
        <dbReference type="EMBL" id="AIZ02116.1"/>
    </source>
</evidence>
<keyword evidence="2" id="KW-0378">Hydrolase</keyword>
<dbReference type="InterPro" id="IPR029052">
    <property type="entry name" value="Metallo-depent_PP-like"/>
</dbReference>
<dbReference type="GeneID" id="26633736"/>
<dbReference type="KEGG" id="vg:26633736"/>
<keyword evidence="2" id="KW-0540">Nuclease</keyword>
<protein>
    <submittedName>
        <fullName evidence="2">Endonuclease subunit</fullName>
    </submittedName>
</protein>
<evidence type="ECO:0000313" key="3">
    <source>
        <dbReference type="Proteomes" id="UP000030716"/>
    </source>
</evidence>
<sequence>MKILNLGDWHLGVKADDPWAQNIQRDGILQAIAYSKANGIKVWIQYGDIFDVRKAVTHKTMEFSREIMELLREAGITMHTIVGNHDMNLKNKIHPNAITELLNKYDHVKIYDKPTTVDFDGCQIDMIPWMCDENATDIHQHIKTSGAEYCIGHWELTGFYFYKGLKSHGLEPDFLKKYKQVWSGHFHTISEAANVKYIGTPWTLTAGDENDPRGFWEFDTETEEMKFIPNETTWHRKIFYPNETINYDDFKDLSVRVIVEKVDKDLTKFESELEKRVHELRVVNKVDNSVDTTDSDEELDIKRLTDMMAEYIDALPDANEKESKALKALANKLYLEVQP</sequence>
<dbReference type="GO" id="GO:0004519">
    <property type="term" value="F:endonuclease activity"/>
    <property type="evidence" value="ECO:0007669"/>
    <property type="project" value="UniProtKB-KW"/>
</dbReference>
<dbReference type="Gene3D" id="3.60.21.10">
    <property type="match status" value="1"/>
</dbReference>
<dbReference type="PANTHER" id="PTHR30337:SF0">
    <property type="entry name" value="NUCLEASE SBCCD SUBUNIT D"/>
    <property type="match status" value="1"/>
</dbReference>
<dbReference type="PANTHER" id="PTHR30337">
    <property type="entry name" value="COMPONENT OF ATP-DEPENDENT DSDNA EXONUCLEASE"/>
    <property type="match status" value="1"/>
</dbReference>
<dbReference type="SUPFAM" id="SSF56300">
    <property type="entry name" value="Metallo-dependent phosphatases"/>
    <property type="match status" value="1"/>
</dbReference>
<keyword evidence="2" id="KW-0255">Endonuclease</keyword>